<gene>
    <name evidence="1" type="primary">g2485</name>
    <name evidence="1" type="ORF">NpPPO83_00002485</name>
</gene>
<dbReference type="EMBL" id="BSXG01000003">
    <property type="protein sequence ID" value="GME22747.1"/>
    <property type="molecule type" value="Genomic_DNA"/>
</dbReference>
<organism evidence="1 2">
    <name type="scientific">Neofusicoccum parvum</name>
    <dbReference type="NCBI Taxonomy" id="310453"/>
    <lineage>
        <taxon>Eukaryota</taxon>
        <taxon>Fungi</taxon>
        <taxon>Dikarya</taxon>
        <taxon>Ascomycota</taxon>
        <taxon>Pezizomycotina</taxon>
        <taxon>Dothideomycetes</taxon>
        <taxon>Dothideomycetes incertae sedis</taxon>
        <taxon>Botryosphaeriales</taxon>
        <taxon>Botryosphaeriaceae</taxon>
        <taxon>Neofusicoccum</taxon>
    </lineage>
</organism>
<proteinExistence type="predicted"/>
<sequence length="113" mass="12111">MSSAPPPEHRPAKRIRQACEPCRRKKSRCPGERPNCSHCSRLGQTCYYASDHPAANDQPYHSAASTTSADAARDRHGSVSENADAASTGAAFGPPGPWPDALDRKSAYPHALN</sequence>
<protein>
    <submittedName>
        <fullName evidence="1">C6 transcription factor</fullName>
    </submittedName>
</protein>
<evidence type="ECO:0000313" key="1">
    <source>
        <dbReference type="EMBL" id="GME22747.1"/>
    </source>
</evidence>
<comment type="caution">
    <text evidence="1">The sequence shown here is derived from an EMBL/GenBank/DDBJ whole genome shotgun (WGS) entry which is preliminary data.</text>
</comment>
<dbReference type="Proteomes" id="UP001165186">
    <property type="component" value="Unassembled WGS sequence"/>
</dbReference>
<keyword evidence="2" id="KW-1185">Reference proteome</keyword>
<evidence type="ECO:0000313" key="2">
    <source>
        <dbReference type="Proteomes" id="UP001165186"/>
    </source>
</evidence>
<name>A0ACB5RQF2_9PEZI</name>
<accession>A0ACB5RQF2</accession>
<reference evidence="1" key="1">
    <citation type="submission" date="2024-09" db="EMBL/GenBank/DDBJ databases">
        <title>Draft Genome Sequences of Neofusicoccum parvum.</title>
        <authorList>
            <person name="Ashida A."/>
            <person name="Camagna M."/>
            <person name="Tanaka A."/>
            <person name="Takemoto D."/>
        </authorList>
    </citation>
    <scope>NUCLEOTIDE SEQUENCE</scope>
    <source>
        <strain evidence="1">PPO83</strain>
    </source>
</reference>